<evidence type="ECO:0008006" key="10">
    <source>
        <dbReference type="Google" id="ProtNLM"/>
    </source>
</evidence>
<accession>A0A1F4WHV8</accession>
<name>A0A1F4WHV8_UNCKA</name>
<feature type="transmembrane region" description="Helical" evidence="7">
    <location>
        <begin position="399"/>
        <end position="420"/>
    </location>
</feature>
<dbReference type="AlphaFoldDB" id="A0A1F4WHV8"/>
<evidence type="ECO:0000256" key="5">
    <source>
        <dbReference type="ARBA" id="ARBA00022989"/>
    </source>
</evidence>
<feature type="transmembrane region" description="Helical" evidence="7">
    <location>
        <begin position="103"/>
        <end position="123"/>
    </location>
</feature>
<feature type="transmembrane region" description="Helical" evidence="7">
    <location>
        <begin position="441"/>
        <end position="464"/>
    </location>
</feature>
<dbReference type="CDD" id="cd06853">
    <property type="entry name" value="GT_WecA_like"/>
    <property type="match status" value="1"/>
</dbReference>
<keyword evidence="6 7" id="KW-0472">Membrane</keyword>
<dbReference type="GO" id="GO:0044038">
    <property type="term" value="P:cell wall macromolecule biosynthetic process"/>
    <property type="evidence" value="ECO:0007669"/>
    <property type="project" value="TreeGrafter"/>
</dbReference>
<evidence type="ECO:0000256" key="6">
    <source>
        <dbReference type="ARBA" id="ARBA00023136"/>
    </source>
</evidence>
<dbReference type="Proteomes" id="UP000179113">
    <property type="component" value="Unassembled WGS sequence"/>
</dbReference>
<feature type="transmembrane region" description="Helical" evidence="7">
    <location>
        <begin position="345"/>
        <end position="363"/>
    </location>
</feature>
<keyword evidence="4 7" id="KW-0812">Transmembrane</keyword>
<dbReference type="GO" id="GO:0005886">
    <property type="term" value="C:plasma membrane"/>
    <property type="evidence" value="ECO:0007669"/>
    <property type="project" value="UniProtKB-SubCell"/>
</dbReference>
<comment type="caution">
    <text evidence="8">The sequence shown here is derived from an EMBL/GenBank/DDBJ whole genome shotgun (WGS) entry which is preliminary data.</text>
</comment>
<feature type="transmembrane region" description="Helical" evidence="7">
    <location>
        <begin position="470"/>
        <end position="490"/>
    </location>
</feature>
<dbReference type="GO" id="GO:0071555">
    <property type="term" value="P:cell wall organization"/>
    <property type="evidence" value="ECO:0007669"/>
    <property type="project" value="TreeGrafter"/>
</dbReference>
<evidence type="ECO:0000256" key="4">
    <source>
        <dbReference type="ARBA" id="ARBA00022692"/>
    </source>
</evidence>
<evidence type="ECO:0000313" key="8">
    <source>
        <dbReference type="EMBL" id="OGC68960.1"/>
    </source>
</evidence>
<evidence type="ECO:0000313" key="9">
    <source>
        <dbReference type="Proteomes" id="UP000179113"/>
    </source>
</evidence>
<protein>
    <recommendedName>
        <fullName evidence="10">Undecaprenyl-phosphate alpha-N-acetylglucosaminyl 1-phosphate transferase</fullName>
    </recommendedName>
</protein>
<keyword evidence="2" id="KW-1003">Cell membrane</keyword>
<feature type="transmembrane region" description="Helical" evidence="7">
    <location>
        <begin position="321"/>
        <end position="339"/>
    </location>
</feature>
<dbReference type="PANTHER" id="PTHR22926:SF3">
    <property type="entry name" value="UNDECAPRENYL-PHOSPHATE ALPHA-N-ACETYLGLUCOSAMINYL 1-PHOSPHATE TRANSFERASE"/>
    <property type="match status" value="1"/>
</dbReference>
<evidence type="ECO:0000256" key="2">
    <source>
        <dbReference type="ARBA" id="ARBA00022475"/>
    </source>
</evidence>
<comment type="subcellular location">
    <subcellularLocation>
        <location evidence="1">Cell membrane</location>
        <topology evidence="1">Multi-pass membrane protein</topology>
    </subcellularLocation>
</comment>
<evidence type="ECO:0000256" key="1">
    <source>
        <dbReference type="ARBA" id="ARBA00004651"/>
    </source>
</evidence>
<dbReference type="GO" id="GO:0016780">
    <property type="term" value="F:phosphotransferase activity, for other substituted phosphate groups"/>
    <property type="evidence" value="ECO:0007669"/>
    <property type="project" value="InterPro"/>
</dbReference>
<dbReference type="InterPro" id="IPR000715">
    <property type="entry name" value="Glycosyl_transferase_4"/>
</dbReference>
<dbReference type="PANTHER" id="PTHR22926">
    <property type="entry name" value="PHOSPHO-N-ACETYLMURAMOYL-PENTAPEPTIDE-TRANSFERASE"/>
    <property type="match status" value="1"/>
</dbReference>
<feature type="transmembrane region" description="Helical" evidence="7">
    <location>
        <begin position="249"/>
        <end position="270"/>
    </location>
</feature>
<feature type="transmembrane region" description="Helical" evidence="7">
    <location>
        <begin position="375"/>
        <end position="393"/>
    </location>
</feature>
<organism evidence="8 9">
    <name type="scientific">candidate division WWE3 bacterium RIFOXYC1_FULL_39_7</name>
    <dbReference type="NCBI Taxonomy" id="1802643"/>
    <lineage>
        <taxon>Bacteria</taxon>
        <taxon>Katanobacteria</taxon>
    </lineage>
</organism>
<keyword evidence="3" id="KW-0808">Transferase</keyword>
<sequence>MNLIKKFLKNNYLSKFHVQTRAFSFVLLNIVLILFQIIYIGLRYKYLNSSIPFWYVMPWGDAQLAPANAIYLLPLISAVVLIAGAVLNYLLGRYYIRYSSEVVGIFATFSVLFLTYSLVRIIVTSSTPFEPLINPALLGLALPFALAFSLAYFVIPQFIEFAKERGLVTNPGLHTHPAMILTKPSVRGAGFVYAILFLLLAIIFIGFPKHLIGFYIAIFMLGILGIVDDYQNTHQRSVFRILENPFLRLFLLFCGVSVVVLSGIQIGFVSNPIAGGTFDLLNLTVKFGNHIIPVIADIITVVWIVWVLNLLSWSNGIDGQYSGIIGLASLFIGILALRFAPLETIHTQVAVLAAISAGIAFGFTKKTWFPSSIMWGFGAMSAGLVLAVLSILIRTKIITSVIFLLIPFLDASVTIIRRIIQKKNPLTGDRGHLHHLLLDRGWSVPRIALFYWTTTAAFGVIGLISSEKYVVQVLLTLGGIVAFFIVLMNLRSLKKQKQL</sequence>
<reference evidence="8 9" key="1">
    <citation type="journal article" date="2016" name="Nat. Commun.">
        <title>Thousands of microbial genomes shed light on interconnected biogeochemical processes in an aquifer system.</title>
        <authorList>
            <person name="Anantharaman K."/>
            <person name="Brown C.T."/>
            <person name="Hug L.A."/>
            <person name="Sharon I."/>
            <person name="Castelle C.J."/>
            <person name="Probst A.J."/>
            <person name="Thomas B.C."/>
            <person name="Singh A."/>
            <person name="Wilkins M.J."/>
            <person name="Karaoz U."/>
            <person name="Brodie E.L."/>
            <person name="Williams K.H."/>
            <person name="Hubbard S.S."/>
            <person name="Banfield J.F."/>
        </authorList>
    </citation>
    <scope>NUCLEOTIDE SEQUENCE [LARGE SCALE GENOMIC DNA]</scope>
</reference>
<keyword evidence="5 7" id="KW-1133">Transmembrane helix</keyword>
<feature type="transmembrane region" description="Helical" evidence="7">
    <location>
        <begin position="135"/>
        <end position="155"/>
    </location>
</feature>
<feature type="transmembrane region" description="Helical" evidence="7">
    <location>
        <begin position="21"/>
        <end position="42"/>
    </location>
</feature>
<dbReference type="EMBL" id="MEWA01000029">
    <property type="protein sequence ID" value="OGC68960.1"/>
    <property type="molecule type" value="Genomic_DNA"/>
</dbReference>
<feature type="transmembrane region" description="Helical" evidence="7">
    <location>
        <begin position="212"/>
        <end position="228"/>
    </location>
</feature>
<feature type="transmembrane region" description="Helical" evidence="7">
    <location>
        <begin position="69"/>
        <end position="91"/>
    </location>
</feature>
<feature type="transmembrane region" description="Helical" evidence="7">
    <location>
        <begin position="290"/>
        <end position="309"/>
    </location>
</feature>
<evidence type="ECO:0000256" key="7">
    <source>
        <dbReference type="SAM" id="Phobius"/>
    </source>
</evidence>
<proteinExistence type="predicted"/>
<evidence type="ECO:0000256" key="3">
    <source>
        <dbReference type="ARBA" id="ARBA00022679"/>
    </source>
</evidence>
<dbReference type="Pfam" id="PF00953">
    <property type="entry name" value="Glycos_transf_4"/>
    <property type="match status" value="1"/>
</dbReference>
<feature type="transmembrane region" description="Helical" evidence="7">
    <location>
        <begin position="188"/>
        <end position="206"/>
    </location>
</feature>
<gene>
    <name evidence="8" type="ORF">A2415_04135</name>
</gene>